<dbReference type="Proteomes" id="UP000774617">
    <property type="component" value="Unassembled WGS sequence"/>
</dbReference>
<dbReference type="EMBL" id="JAGTJR010000042">
    <property type="protein sequence ID" value="KAH7031927.1"/>
    <property type="molecule type" value="Genomic_DNA"/>
</dbReference>
<comment type="caution">
    <text evidence="2">The sequence shown here is derived from an EMBL/GenBank/DDBJ whole genome shotgun (WGS) entry which is preliminary data.</text>
</comment>
<reference evidence="2 3" key="1">
    <citation type="journal article" date="2021" name="Nat. Commun.">
        <title>Genetic determinants of endophytism in the Arabidopsis root mycobiome.</title>
        <authorList>
            <person name="Mesny F."/>
            <person name="Miyauchi S."/>
            <person name="Thiergart T."/>
            <person name="Pickel B."/>
            <person name="Atanasova L."/>
            <person name="Karlsson M."/>
            <person name="Huettel B."/>
            <person name="Barry K.W."/>
            <person name="Haridas S."/>
            <person name="Chen C."/>
            <person name="Bauer D."/>
            <person name="Andreopoulos W."/>
            <person name="Pangilinan J."/>
            <person name="LaButti K."/>
            <person name="Riley R."/>
            <person name="Lipzen A."/>
            <person name="Clum A."/>
            <person name="Drula E."/>
            <person name="Henrissat B."/>
            <person name="Kohler A."/>
            <person name="Grigoriev I.V."/>
            <person name="Martin F.M."/>
            <person name="Hacquard S."/>
        </authorList>
    </citation>
    <scope>NUCLEOTIDE SEQUENCE [LARGE SCALE GENOMIC DNA]</scope>
    <source>
        <strain evidence="2 3">MPI-SDFR-AT-0080</strain>
    </source>
</reference>
<proteinExistence type="predicted"/>
<accession>A0ABQ8FX05</accession>
<keyword evidence="3" id="KW-1185">Reference proteome</keyword>
<evidence type="ECO:0000313" key="2">
    <source>
        <dbReference type="EMBL" id="KAH7031927.1"/>
    </source>
</evidence>
<gene>
    <name evidence="2" type="ORF">B0J12DRAFT_309806</name>
</gene>
<organism evidence="2 3">
    <name type="scientific">Macrophomina phaseolina</name>
    <dbReference type="NCBI Taxonomy" id="35725"/>
    <lineage>
        <taxon>Eukaryota</taxon>
        <taxon>Fungi</taxon>
        <taxon>Dikarya</taxon>
        <taxon>Ascomycota</taxon>
        <taxon>Pezizomycotina</taxon>
        <taxon>Dothideomycetes</taxon>
        <taxon>Dothideomycetes incertae sedis</taxon>
        <taxon>Botryosphaeriales</taxon>
        <taxon>Botryosphaeriaceae</taxon>
        <taxon>Macrophomina</taxon>
    </lineage>
</organism>
<feature type="compositionally biased region" description="Basic residues" evidence="1">
    <location>
        <begin position="119"/>
        <end position="138"/>
    </location>
</feature>
<feature type="region of interest" description="Disordered" evidence="1">
    <location>
        <begin position="116"/>
        <end position="170"/>
    </location>
</feature>
<name>A0ABQ8FX05_9PEZI</name>
<protein>
    <submittedName>
        <fullName evidence="2">Uncharacterized protein</fullName>
    </submittedName>
</protein>
<sequence length="241" mass="26805">MSIAIHASKPSTPKKKKGGGGGGGEERKRERKDRPLLPPPIALKTSLFEIQTKPRLHARQNIRAMRNAEAVAHSPMLPFSTRLFFPPALGLVAHYAASPRLTYIHVQLLAAVIRDGARSRRSAQGKNKKQRTGKKKKNGPGPKGQQKDISAAASESRVRVQTPPPLVHPIRSQTMRNDAHMEAKANNECEGRRKWKKGDPRNLFFFFSRSISRMHPIKAAPSSPSAQATIKFNILHRRSCK</sequence>
<feature type="compositionally biased region" description="Basic and acidic residues" evidence="1">
    <location>
        <begin position="24"/>
        <end position="35"/>
    </location>
</feature>
<feature type="region of interest" description="Disordered" evidence="1">
    <location>
        <begin position="1"/>
        <end position="39"/>
    </location>
</feature>
<evidence type="ECO:0000313" key="3">
    <source>
        <dbReference type="Proteomes" id="UP000774617"/>
    </source>
</evidence>
<evidence type="ECO:0000256" key="1">
    <source>
        <dbReference type="SAM" id="MobiDB-lite"/>
    </source>
</evidence>